<dbReference type="OrthoDB" id="6350175at2759"/>
<organism evidence="2 3">
    <name type="scientific">Eragrostis curvula</name>
    <name type="common">weeping love grass</name>
    <dbReference type="NCBI Taxonomy" id="38414"/>
    <lineage>
        <taxon>Eukaryota</taxon>
        <taxon>Viridiplantae</taxon>
        <taxon>Streptophyta</taxon>
        <taxon>Embryophyta</taxon>
        <taxon>Tracheophyta</taxon>
        <taxon>Spermatophyta</taxon>
        <taxon>Magnoliopsida</taxon>
        <taxon>Liliopsida</taxon>
        <taxon>Poales</taxon>
        <taxon>Poaceae</taxon>
        <taxon>PACMAD clade</taxon>
        <taxon>Chloridoideae</taxon>
        <taxon>Eragrostideae</taxon>
        <taxon>Eragrostidinae</taxon>
        <taxon>Eragrostis</taxon>
    </lineage>
</organism>
<sequence>MMLEIEKRERGKKSLENPTVVLNKASCEAHEGHEKLQKKEEQIDNNRCSVEQAFVELAASEALNNEKASNTKIEGLTENKIKLISKMNDARDREKRERGKMSLEDPTVVLNKASCEAHEGHEKLQKKEEQIGLFPNQEQAI</sequence>
<accession>A0A5J9U842</accession>
<dbReference type="Gramene" id="TVU19487">
    <property type="protein sequence ID" value="TVU19487"/>
    <property type="gene ID" value="EJB05_35638"/>
</dbReference>
<evidence type="ECO:0000313" key="3">
    <source>
        <dbReference type="Proteomes" id="UP000324897"/>
    </source>
</evidence>
<dbReference type="EMBL" id="RWGY01000029">
    <property type="protein sequence ID" value="TVU19487.1"/>
    <property type="molecule type" value="Genomic_DNA"/>
</dbReference>
<proteinExistence type="predicted"/>
<reference evidence="2 3" key="1">
    <citation type="journal article" date="2019" name="Sci. Rep.">
        <title>A high-quality genome of Eragrostis curvula grass provides insights into Poaceae evolution and supports new strategies to enhance forage quality.</title>
        <authorList>
            <person name="Carballo J."/>
            <person name="Santos B.A.C.M."/>
            <person name="Zappacosta D."/>
            <person name="Garbus I."/>
            <person name="Selva J.P."/>
            <person name="Gallo C.A."/>
            <person name="Diaz A."/>
            <person name="Albertini E."/>
            <person name="Caccamo M."/>
            <person name="Echenique V."/>
        </authorList>
    </citation>
    <scope>NUCLEOTIDE SEQUENCE [LARGE SCALE GENOMIC DNA]</scope>
    <source>
        <strain evidence="3">cv. Victoria</strain>
        <tissue evidence="2">Leaf</tissue>
    </source>
</reference>
<evidence type="ECO:0000313" key="2">
    <source>
        <dbReference type="EMBL" id="TVU19487.1"/>
    </source>
</evidence>
<keyword evidence="3" id="KW-1185">Reference proteome</keyword>
<name>A0A5J9U842_9POAL</name>
<evidence type="ECO:0000256" key="1">
    <source>
        <dbReference type="SAM" id="MobiDB-lite"/>
    </source>
</evidence>
<feature type="region of interest" description="Disordered" evidence="1">
    <location>
        <begin position="119"/>
        <end position="141"/>
    </location>
</feature>
<feature type="non-terminal residue" evidence="2">
    <location>
        <position position="1"/>
    </location>
</feature>
<dbReference type="Proteomes" id="UP000324897">
    <property type="component" value="Chromosome 7"/>
</dbReference>
<protein>
    <submittedName>
        <fullName evidence="2">Uncharacterized protein</fullName>
    </submittedName>
</protein>
<dbReference type="AlphaFoldDB" id="A0A5J9U842"/>
<gene>
    <name evidence="2" type="ORF">EJB05_35638</name>
</gene>
<feature type="compositionally biased region" description="Basic and acidic residues" evidence="1">
    <location>
        <begin position="119"/>
        <end position="130"/>
    </location>
</feature>
<comment type="caution">
    <text evidence="2">The sequence shown here is derived from an EMBL/GenBank/DDBJ whole genome shotgun (WGS) entry which is preliminary data.</text>
</comment>